<dbReference type="InterPro" id="IPR028584">
    <property type="entry name" value="Cellobiose_2_epim"/>
</dbReference>
<dbReference type="SUPFAM" id="SSF48208">
    <property type="entry name" value="Six-hairpin glycosidases"/>
    <property type="match status" value="1"/>
</dbReference>
<organism evidence="5 6">
    <name type="scientific">Mucilaginibacter celer</name>
    <dbReference type="NCBI Taxonomy" id="2305508"/>
    <lineage>
        <taxon>Bacteria</taxon>
        <taxon>Pseudomonadati</taxon>
        <taxon>Bacteroidota</taxon>
        <taxon>Sphingobacteriia</taxon>
        <taxon>Sphingobacteriales</taxon>
        <taxon>Sphingobacteriaceae</taxon>
        <taxon>Mucilaginibacter</taxon>
    </lineage>
</organism>
<reference evidence="5 6" key="1">
    <citation type="submission" date="2018-10" db="EMBL/GenBank/DDBJ databases">
        <title>Genome sequencing of Mucilaginibacter sp. HYN0043.</title>
        <authorList>
            <person name="Kim M."/>
            <person name="Yi H."/>
        </authorList>
    </citation>
    <scope>NUCLEOTIDE SEQUENCE [LARGE SCALE GENOMIC DNA]</scope>
    <source>
        <strain evidence="5 6">HYN0043</strain>
    </source>
</reference>
<dbReference type="InterPro" id="IPR008928">
    <property type="entry name" value="6-hairpin_glycosidase_sf"/>
</dbReference>
<dbReference type="GO" id="GO:0047736">
    <property type="term" value="F:cellobiose epimerase activity"/>
    <property type="evidence" value="ECO:0007669"/>
    <property type="project" value="UniProtKB-UniRule"/>
</dbReference>
<dbReference type="Gene3D" id="1.50.10.10">
    <property type="match status" value="1"/>
</dbReference>
<evidence type="ECO:0000256" key="3">
    <source>
        <dbReference type="ARBA" id="ARBA00023235"/>
    </source>
</evidence>
<keyword evidence="3 4" id="KW-0413">Isomerase</keyword>
<comment type="similarity">
    <text evidence="4">Belongs to the cellobiose 2-epimerase family.</text>
</comment>
<dbReference type="KEGG" id="muh:HYN43_001765"/>
<name>A0A494VJR3_9SPHI</name>
<comment type="catalytic activity">
    <reaction evidence="1 4">
        <text>D-cellobiose = beta-D-glucosyl-(1-&gt;4)-D-mannopyranose</text>
        <dbReference type="Rhea" id="RHEA:23384"/>
        <dbReference type="ChEBI" id="CHEBI:17057"/>
        <dbReference type="ChEBI" id="CHEBI:47931"/>
        <dbReference type="EC" id="5.1.3.11"/>
    </reaction>
</comment>
<comment type="function">
    <text evidence="4">Catalyzes the reversible epimerization of cellobiose to 4-O-beta-D-glucopyranosyl-D-mannose (Glc-Man).</text>
</comment>
<evidence type="ECO:0000256" key="4">
    <source>
        <dbReference type="HAMAP-Rule" id="MF_00929"/>
    </source>
</evidence>
<dbReference type="InterPro" id="IPR012341">
    <property type="entry name" value="6hp_glycosidase-like_sf"/>
</dbReference>
<evidence type="ECO:0000256" key="1">
    <source>
        <dbReference type="ARBA" id="ARBA00001470"/>
    </source>
</evidence>
<dbReference type="PANTHER" id="PTHR15108">
    <property type="entry name" value="N-ACYLGLUCOSAMINE-2-EPIMERASE"/>
    <property type="match status" value="1"/>
</dbReference>
<dbReference type="AlphaFoldDB" id="A0A494VJR3"/>
<evidence type="ECO:0000313" key="6">
    <source>
        <dbReference type="Proteomes" id="UP000270046"/>
    </source>
</evidence>
<accession>A0A494VJR3</accession>
<evidence type="ECO:0000256" key="2">
    <source>
        <dbReference type="ARBA" id="ARBA00008558"/>
    </source>
</evidence>
<dbReference type="EMBL" id="CP032869">
    <property type="protein sequence ID" value="AYL94099.1"/>
    <property type="molecule type" value="Genomic_DNA"/>
</dbReference>
<dbReference type="GO" id="GO:0005975">
    <property type="term" value="P:carbohydrate metabolic process"/>
    <property type="evidence" value="ECO:0007669"/>
    <property type="project" value="InterPro"/>
</dbReference>
<dbReference type="Proteomes" id="UP000270046">
    <property type="component" value="Chromosome"/>
</dbReference>
<dbReference type="InterPro" id="IPR010819">
    <property type="entry name" value="AGE/CE"/>
</dbReference>
<proteinExistence type="inferred from homology"/>
<dbReference type="OrthoDB" id="5141876at2"/>
<protein>
    <recommendedName>
        <fullName evidence="4">Cellobiose 2-epimerase</fullName>
        <shortName evidence="4">CE</shortName>
        <ecNumber evidence="4">5.1.3.11</ecNumber>
    </recommendedName>
</protein>
<evidence type="ECO:0000313" key="5">
    <source>
        <dbReference type="EMBL" id="AYL94099.1"/>
    </source>
</evidence>
<dbReference type="RefSeq" id="WP_119407818.1">
    <property type="nucleotide sequence ID" value="NZ_CP032869.1"/>
</dbReference>
<dbReference type="Pfam" id="PF07221">
    <property type="entry name" value="GlcNAc_2-epim"/>
    <property type="match status" value="1"/>
</dbReference>
<dbReference type="EC" id="5.1.3.11" evidence="4"/>
<dbReference type="HAMAP" id="MF_00929">
    <property type="entry name" value="Cellobiose_2_epim"/>
    <property type="match status" value="1"/>
</dbReference>
<keyword evidence="6" id="KW-1185">Reference proteome</keyword>
<comment type="similarity">
    <text evidence="2">Belongs to the N-acylglucosamine 2-epimerase family.</text>
</comment>
<gene>
    <name evidence="5" type="ORF">HYN43_001765</name>
</gene>
<sequence>MTNNTFNQPQNIKKQQLDVLTTLQSELNDELNNILSYWINNAVDDVNGGFWGKIDNDNVITADAPKGSVLNARILWSFSAAYNQNPDEVYLQMANRAYDYIQTYFVDDEFGGVYWSVDYRGQKQDTKKQVYANAFVIYALSKYFIASGKESAKTEAVELYKLLVDKSYDIDKTGYFEAFTRDWQPIDDLRLSAKDANEKKTMNTHLHVLEGYSNLYRIWPDESLKKQIETIINNFFDHFIDAVNHHLVLFFEEDWTRKSDMVSFGHDIEATWLLLEAAEVIGNHELILKAREVCIAIAEVTIKGLDTDGGLWYEYEPEADHLIKEKHWWVQAEAMVGFYNAWQVSGDKKYLELAVANWAFIKNKILDKQNGEWFWGIKADGSIMPGEDKAGLWKCPYHNSRACLEIIKRINVSK</sequence>